<feature type="transmembrane region" description="Helical" evidence="6">
    <location>
        <begin position="209"/>
        <end position="227"/>
    </location>
</feature>
<feature type="transmembrane region" description="Helical" evidence="6">
    <location>
        <begin position="136"/>
        <end position="161"/>
    </location>
</feature>
<dbReference type="InterPro" id="IPR002645">
    <property type="entry name" value="STAS_dom"/>
</dbReference>
<evidence type="ECO:0000256" key="2">
    <source>
        <dbReference type="ARBA" id="ARBA00022692"/>
    </source>
</evidence>
<dbReference type="InterPro" id="IPR011547">
    <property type="entry name" value="SLC26A/SulP_dom"/>
</dbReference>
<gene>
    <name evidence="8" type="ORF">ENS64_12565</name>
</gene>
<evidence type="ECO:0000256" key="4">
    <source>
        <dbReference type="ARBA" id="ARBA00023136"/>
    </source>
</evidence>
<evidence type="ECO:0000313" key="8">
    <source>
        <dbReference type="EMBL" id="HGT40076.1"/>
    </source>
</evidence>
<feature type="transmembrane region" description="Helical" evidence="6">
    <location>
        <begin position="76"/>
        <end position="96"/>
    </location>
</feature>
<dbReference type="PROSITE" id="PS50801">
    <property type="entry name" value="STAS"/>
    <property type="match status" value="1"/>
</dbReference>
<dbReference type="GO" id="GO:0055085">
    <property type="term" value="P:transmembrane transport"/>
    <property type="evidence" value="ECO:0007669"/>
    <property type="project" value="InterPro"/>
</dbReference>
<dbReference type="PANTHER" id="PTHR11814">
    <property type="entry name" value="SULFATE TRANSPORTER"/>
    <property type="match status" value="1"/>
</dbReference>
<keyword evidence="2 6" id="KW-0812">Transmembrane</keyword>
<dbReference type="GO" id="GO:0016020">
    <property type="term" value="C:membrane"/>
    <property type="evidence" value="ECO:0007669"/>
    <property type="project" value="UniProtKB-SubCell"/>
</dbReference>
<evidence type="ECO:0000256" key="3">
    <source>
        <dbReference type="ARBA" id="ARBA00022989"/>
    </source>
</evidence>
<feature type="transmembrane region" description="Helical" evidence="6">
    <location>
        <begin position="371"/>
        <end position="389"/>
    </location>
</feature>
<feature type="transmembrane region" description="Helical" evidence="6">
    <location>
        <begin position="47"/>
        <end position="64"/>
    </location>
</feature>
<dbReference type="InterPro" id="IPR036513">
    <property type="entry name" value="STAS_dom_sf"/>
</dbReference>
<comment type="subcellular location">
    <subcellularLocation>
        <location evidence="1">Membrane</location>
        <topology evidence="1">Multi-pass membrane protein</topology>
    </subcellularLocation>
</comment>
<evidence type="ECO:0000256" key="1">
    <source>
        <dbReference type="ARBA" id="ARBA00004141"/>
    </source>
</evidence>
<evidence type="ECO:0000256" key="5">
    <source>
        <dbReference type="SAM" id="MobiDB-lite"/>
    </source>
</evidence>
<dbReference type="AlphaFoldDB" id="A0A7C4LM86"/>
<organism evidence="8">
    <name type="scientific">Schlesneria paludicola</name>
    <dbReference type="NCBI Taxonomy" id="360056"/>
    <lineage>
        <taxon>Bacteria</taxon>
        <taxon>Pseudomonadati</taxon>
        <taxon>Planctomycetota</taxon>
        <taxon>Planctomycetia</taxon>
        <taxon>Planctomycetales</taxon>
        <taxon>Planctomycetaceae</taxon>
        <taxon>Schlesneria</taxon>
    </lineage>
</organism>
<dbReference type="EMBL" id="DSVQ01000016">
    <property type="protein sequence ID" value="HGT40076.1"/>
    <property type="molecule type" value="Genomic_DNA"/>
</dbReference>
<evidence type="ECO:0000259" key="7">
    <source>
        <dbReference type="PROSITE" id="PS50801"/>
    </source>
</evidence>
<feature type="domain" description="STAS" evidence="7">
    <location>
        <begin position="461"/>
        <end position="527"/>
    </location>
</feature>
<proteinExistence type="predicted"/>
<feature type="transmembrane region" description="Helical" evidence="6">
    <location>
        <begin position="20"/>
        <end position="41"/>
    </location>
</feature>
<reference evidence="8" key="1">
    <citation type="journal article" date="2020" name="mSystems">
        <title>Genome- and Community-Level Interaction Insights into Carbon Utilization and Element Cycling Functions of Hydrothermarchaeota in Hydrothermal Sediment.</title>
        <authorList>
            <person name="Zhou Z."/>
            <person name="Liu Y."/>
            <person name="Xu W."/>
            <person name="Pan J."/>
            <person name="Luo Z.H."/>
            <person name="Li M."/>
        </authorList>
    </citation>
    <scope>NUCLEOTIDE SEQUENCE [LARGE SCALE GENOMIC DNA]</scope>
    <source>
        <strain evidence="8">SpSt-508</strain>
    </source>
</reference>
<keyword evidence="3 6" id="KW-1133">Transmembrane helix</keyword>
<feature type="transmembrane region" description="Helical" evidence="6">
    <location>
        <begin position="311"/>
        <end position="328"/>
    </location>
</feature>
<dbReference type="SUPFAM" id="SSF52091">
    <property type="entry name" value="SpoIIaa-like"/>
    <property type="match status" value="1"/>
</dbReference>
<feature type="transmembrane region" description="Helical" evidence="6">
    <location>
        <begin position="181"/>
        <end position="202"/>
    </location>
</feature>
<evidence type="ECO:0000256" key="6">
    <source>
        <dbReference type="SAM" id="Phobius"/>
    </source>
</evidence>
<feature type="transmembrane region" description="Helical" evidence="6">
    <location>
        <begin position="102"/>
        <end position="124"/>
    </location>
</feature>
<feature type="transmembrane region" description="Helical" evidence="6">
    <location>
        <begin position="348"/>
        <end position="364"/>
    </location>
</feature>
<dbReference type="InterPro" id="IPR001902">
    <property type="entry name" value="SLC26A/SulP_fam"/>
</dbReference>
<comment type="caution">
    <text evidence="8">The sequence shown here is derived from an EMBL/GenBank/DDBJ whole genome shotgun (WGS) entry which is preliminary data.</text>
</comment>
<dbReference type="Pfam" id="PF00916">
    <property type="entry name" value="Sulfate_transp"/>
    <property type="match status" value="1"/>
</dbReference>
<feature type="transmembrane region" description="Helical" evidence="6">
    <location>
        <begin position="404"/>
        <end position="433"/>
    </location>
</feature>
<feature type="transmembrane region" description="Helical" evidence="6">
    <location>
        <begin position="268"/>
        <end position="290"/>
    </location>
</feature>
<keyword evidence="4 6" id="KW-0472">Membrane</keyword>
<sequence length="554" mass="59978">MDRTEPSLAPQTVRGNALRADFLSGFLVFLIALPLCLAISLASGYPATAGVFTAIVGGLVAPFISNSELTIKGPAAGLIVIVLGCVLEFGGGPQAAPEAQWQAYRMALGVSVVAGLIQIAFALLRSGIFSELFPSSAVHGMLAAIGVIIISKQIPVLLGTIPHAKEPLELLAEIPRLVADANPRIAFLGLFNLLLLFVWPLLPVQWLRRIPGQMAVLLISIFLGQYLDLDHAHSYIFAGREYELNDRFLVNVPDSILAAVTFPDFSGVATAAGIKWIVMFTLIGTLESLLSAKAVDLLDPQRRKTDYNRDLLAVGTGNVLAACIGGLPMISEIVRSKANIDNGAQSRYANMFHGLFLLLFVALLPQLIHRIPLAALAAMLVYTGFRLAHPREFIHIAQVGWDQLAVFCVTLVGVLATDLLVGVLLGIALKIVLHLLRGASPRSLVAPKLEIDQPDERTTRVKVRSSAVFSTWLFLRKALLAVDPRRTILLDFAEAPLVDSSILQKVYDLQEDLRREGRTLLIDGLSDHTATSSHPLASRRKRRGPATMYSNIAN</sequence>
<name>A0A7C4LM86_9PLAN</name>
<feature type="region of interest" description="Disordered" evidence="5">
    <location>
        <begin position="528"/>
        <end position="554"/>
    </location>
</feature>
<accession>A0A7C4LM86</accession>
<protein>
    <submittedName>
        <fullName evidence="8">SulP family inorganic anion transporter</fullName>
    </submittedName>
</protein>